<dbReference type="SUPFAM" id="SSF48576">
    <property type="entry name" value="Terpenoid synthases"/>
    <property type="match status" value="1"/>
</dbReference>
<dbReference type="CDD" id="cd00867">
    <property type="entry name" value="Trans_IPPS"/>
    <property type="match status" value="1"/>
</dbReference>
<dbReference type="InterPro" id="IPR008949">
    <property type="entry name" value="Isoprenoid_synthase_dom_sf"/>
</dbReference>
<name>A0A0A9YE00_LYGHE</name>
<dbReference type="GO" id="GO:0005737">
    <property type="term" value="C:cytoplasm"/>
    <property type="evidence" value="ECO:0007669"/>
    <property type="project" value="TreeGrafter"/>
</dbReference>
<keyword evidence="3" id="KW-0479">Metal-binding</keyword>
<evidence type="ECO:0000256" key="1">
    <source>
        <dbReference type="ARBA" id="ARBA00001946"/>
    </source>
</evidence>
<gene>
    <name evidence="7" type="primary">Fdps</name>
    <name evidence="7" type="ORF">CM83_74646</name>
</gene>
<dbReference type="InterPro" id="IPR000092">
    <property type="entry name" value="Polyprenyl_synt"/>
</dbReference>
<dbReference type="GO" id="GO:0042811">
    <property type="term" value="P:pheromone biosynthetic process"/>
    <property type="evidence" value="ECO:0007669"/>
    <property type="project" value="UniProtKB-ARBA"/>
</dbReference>
<dbReference type="InterPro" id="IPR039702">
    <property type="entry name" value="FPS1-like"/>
</dbReference>
<dbReference type="GO" id="GO:0046872">
    <property type="term" value="F:metal ion binding"/>
    <property type="evidence" value="ECO:0007669"/>
    <property type="project" value="UniProtKB-KW"/>
</dbReference>
<dbReference type="Gene3D" id="1.10.600.10">
    <property type="entry name" value="Farnesyl Diphosphate Synthase"/>
    <property type="match status" value="1"/>
</dbReference>
<evidence type="ECO:0000256" key="2">
    <source>
        <dbReference type="ARBA" id="ARBA00022679"/>
    </source>
</evidence>
<evidence type="ECO:0000256" key="5">
    <source>
        <dbReference type="ARBA" id="ARBA00033740"/>
    </source>
</evidence>
<evidence type="ECO:0000256" key="6">
    <source>
        <dbReference type="RuleBase" id="RU004466"/>
    </source>
</evidence>
<dbReference type="Pfam" id="PF00348">
    <property type="entry name" value="polyprenyl_synt"/>
    <property type="match status" value="1"/>
</dbReference>
<dbReference type="EMBL" id="GBHO01015884">
    <property type="protein sequence ID" value="JAG27720.1"/>
    <property type="molecule type" value="Transcribed_RNA"/>
</dbReference>
<dbReference type="AlphaFoldDB" id="A0A0A9YE00"/>
<evidence type="ECO:0000256" key="4">
    <source>
        <dbReference type="ARBA" id="ARBA00022842"/>
    </source>
</evidence>
<keyword evidence="2 6" id="KW-0808">Transferase</keyword>
<organism evidence="7">
    <name type="scientific">Lygus hesperus</name>
    <name type="common">Western plant bug</name>
    <dbReference type="NCBI Taxonomy" id="30085"/>
    <lineage>
        <taxon>Eukaryota</taxon>
        <taxon>Metazoa</taxon>
        <taxon>Ecdysozoa</taxon>
        <taxon>Arthropoda</taxon>
        <taxon>Hexapoda</taxon>
        <taxon>Insecta</taxon>
        <taxon>Pterygota</taxon>
        <taxon>Neoptera</taxon>
        <taxon>Paraneoptera</taxon>
        <taxon>Hemiptera</taxon>
        <taxon>Heteroptera</taxon>
        <taxon>Panheteroptera</taxon>
        <taxon>Cimicomorpha</taxon>
        <taxon>Miridae</taxon>
        <taxon>Mirini</taxon>
        <taxon>Lygus</taxon>
    </lineage>
</organism>
<comment type="similarity">
    <text evidence="6">Belongs to the FPP/GGPP synthase family.</text>
</comment>
<proteinExistence type="inferred from homology"/>
<dbReference type="GO" id="GO:0045337">
    <property type="term" value="P:farnesyl diphosphate biosynthetic process"/>
    <property type="evidence" value="ECO:0007669"/>
    <property type="project" value="TreeGrafter"/>
</dbReference>
<accession>A0A0A9YE00</accession>
<protein>
    <submittedName>
        <fullName evidence="7">Farnesyl pyrophosphate synthase</fullName>
    </submittedName>
</protein>
<feature type="non-terminal residue" evidence="7">
    <location>
        <position position="1"/>
    </location>
</feature>
<reference evidence="7" key="1">
    <citation type="journal article" date="2014" name="PLoS ONE">
        <title>Transcriptome-Based Identification of ABC Transporters in the Western Tarnished Plant Bug Lygus hesperus.</title>
        <authorList>
            <person name="Hull J.J."/>
            <person name="Chaney K."/>
            <person name="Geib S.M."/>
            <person name="Fabrick J.A."/>
            <person name="Brent C.S."/>
            <person name="Walsh D."/>
            <person name="Lavine L.C."/>
        </authorList>
    </citation>
    <scope>NUCLEOTIDE SEQUENCE</scope>
</reference>
<evidence type="ECO:0000313" key="7">
    <source>
        <dbReference type="EMBL" id="JAG27720.1"/>
    </source>
</evidence>
<keyword evidence="4" id="KW-0460">Magnesium</keyword>
<comment type="pathway">
    <text evidence="5">Pheromone biosynthesis.</text>
</comment>
<dbReference type="GO" id="GO:0004337">
    <property type="term" value="F:(2E,6E)-farnesyl diphosphate synthase activity"/>
    <property type="evidence" value="ECO:0007669"/>
    <property type="project" value="TreeGrafter"/>
</dbReference>
<reference evidence="7" key="2">
    <citation type="submission" date="2014-07" db="EMBL/GenBank/DDBJ databases">
        <authorList>
            <person name="Hull J."/>
        </authorList>
    </citation>
    <scope>NUCLEOTIDE SEQUENCE</scope>
</reference>
<dbReference type="PANTHER" id="PTHR11525">
    <property type="entry name" value="FARNESYL-PYROPHOSPHATE SYNTHETASE"/>
    <property type="match status" value="1"/>
</dbReference>
<sequence length="371" mass="42872">CSSRQKEIRPRLNKRIPNGCLFTPLQNGQQITYSHPLDGEAEYRRFLKEDLLEECEYFVRNLPLYRDNMTRMLKYTVPAFHTCWTFGPELIHRFVASKEQTNENIRKCRILRCCVELKFACSAVIDDIADASDTRQGKPSWRMEGASTVVFDGMLLDTLPYLLLKKHFENSPGYVRMLETLSRASLDLIIGESLDTLSQKNVAALSGKMYNDIVRYKAGRFVSMQPALGMLHAGILEEELLQKTENIFCETGELIQIWDDFCDYYCTSSQTGKPCDLKNAGTTWASSIAMEFFSEDQKITFKECYGSDDPEKMETVRLLYDAIDLPNIYMEFMQNRHLSCKKMIDDLQHDGLQEACNSWLQWLLGNFQTMK</sequence>
<evidence type="ECO:0000256" key="3">
    <source>
        <dbReference type="ARBA" id="ARBA00022723"/>
    </source>
</evidence>
<dbReference type="GO" id="GO:0004161">
    <property type="term" value="F:dimethylallyltranstransferase activity"/>
    <property type="evidence" value="ECO:0007669"/>
    <property type="project" value="TreeGrafter"/>
</dbReference>
<comment type="cofactor">
    <cofactor evidence="1">
        <name>Mg(2+)</name>
        <dbReference type="ChEBI" id="CHEBI:18420"/>
    </cofactor>
</comment>
<dbReference type="PANTHER" id="PTHR11525:SF0">
    <property type="entry name" value="FARNESYL PYROPHOSPHATE SYNTHASE"/>
    <property type="match status" value="1"/>
</dbReference>